<keyword evidence="3" id="KW-1185">Reference proteome</keyword>
<dbReference type="EMBL" id="BTGU01000031">
    <property type="protein sequence ID" value="GMN49667.1"/>
    <property type="molecule type" value="Genomic_DNA"/>
</dbReference>
<evidence type="ECO:0000313" key="2">
    <source>
        <dbReference type="EMBL" id="GMN49667.1"/>
    </source>
</evidence>
<sequence>MPRHRRGRAKAAKPAWLKQRGEFCRTQASVARTGPKGVAKQVCGCWVRPEAVKRVWDAGGHEMRVTIGTALDRDSGQIHSMHSAKTERTQQVGHVVNLPSSKSGRVHGPSGSTEGTPHGQALS</sequence>
<dbReference type="Proteomes" id="UP001187192">
    <property type="component" value="Unassembled WGS sequence"/>
</dbReference>
<organism evidence="2 3">
    <name type="scientific">Ficus carica</name>
    <name type="common">Common fig</name>
    <dbReference type="NCBI Taxonomy" id="3494"/>
    <lineage>
        <taxon>Eukaryota</taxon>
        <taxon>Viridiplantae</taxon>
        <taxon>Streptophyta</taxon>
        <taxon>Embryophyta</taxon>
        <taxon>Tracheophyta</taxon>
        <taxon>Spermatophyta</taxon>
        <taxon>Magnoliopsida</taxon>
        <taxon>eudicotyledons</taxon>
        <taxon>Gunneridae</taxon>
        <taxon>Pentapetalae</taxon>
        <taxon>rosids</taxon>
        <taxon>fabids</taxon>
        <taxon>Rosales</taxon>
        <taxon>Moraceae</taxon>
        <taxon>Ficeae</taxon>
        <taxon>Ficus</taxon>
    </lineage>
</organism>
<accession>A0AA88AAJ1</accession>
<feature type="region of interest" description="Disordered" evidence="1">
    <location>
        <begin position="73"/>
        <end position="123"/>
    </location>
</feature>
<evidence type="ECO:0000313" key="3">
    <source>
        <dbReference type="Proteomes" id="UP001187192"/>
    </source>
</evidence>
<proteinExistence type="predicted"/>
<evidence type="ECO:0000256" key="1">
    <source>
        <dbReference type="SAM" id="MobiDB-lite"/>
    </source>
</evidence>
<gene>
    <name evidence="2" type="ORF">TIFTF001_018839</name>
</gene>
<name>A0AA88AAJ1_FICCA</name>
<protein>
    <submittedName>
        <fullName evidence="2">Uncharacterized protein</fullName>
    </submittedName>
</protein>
<dbReference type="AlphaFoldDB" id="A0AA88AAJ1"/>
<comment type="caution">
    <text evidence="2">The sequence shown here is derived from an EMBL/GenBank/DDBJ whole genome shotgun (WGS) entry which is preliminary data.</text>
</comment>
<reference evidence="2" key="1">
    <citation type="submission" date="2023-07" db="EMBL/GenBank/DDBJ databases">
        <title>draft genome sequence of fig (Ficus carica).</title>
        <authorList>
            <person name="Takahashi T."/>
            <person name="Nishimura K."/>
        </authorList>
    </citation>
    <scope>NUCLEOTIDE SEQUENCE</scope>
</reference>